<dbReference type="InterPro" id="IPR003445">
    <property type="entry name" value="Cat_transpt"/>
</dbReference>
<keyword evidence="3" id="KW-0813">Transport</keyword>
<feature type="transmembrane region" description="Helical" evidence="13">
    <location>
        <begin position="475"/>
        <end position="499"/>
    </location>
</feature>
<evidence type="ECO:0000256" key="2">
    <source>
        <dbReference type="ARBA" id="ARBA00009137"/>
    </source>
</evidence>
<keyword evidence="6" id="KW-0633">Potassium transport</keyword>
<keyword evidence="9 13" id="KW-1133">Transmembrane helix</keyword>
<keyword evidence="7 13" id="KW-0812">Transmembrane</keyword>
<dbReference type="GO" id="GO:0015379">
    <property type="term" value="F:potassium:chloride symporter activity"/>
    <property type="evidence" value="ECO:0007669"/>
    <property type="project" value="InterPro"/>
</dbReference>
<sequence>MEGYISDSLYTNNRKRNNSLINRRIILRVLGVLLLVEVCMLLTCVGVAWFYNESDGWAFLLSAGITALAAGLLILAGRKAERRMGKRDGYCVAALTWVLFSLFGMLPFVLSQSVPTLGSAFFETMSGFTTTGATIMDDIDTQSHAILFWRSLTHWIGGLGIVFFAIAILPAFSDGGNLQLFSAEAVGVTHDKIHPKVSTMARWLWSIYLILTVSQTILLRLGGMGWFDSVCHTFATVATGGFSTKQASVAYWNSPYIEYVIAIFMVLAGINFSLYFSCLKGKFGKIWRDEETRWFLGSILAVTLVIAVSLVLQRGYGLEEAFRKAFFQVVTLHTSTGFATDDYMLWPPFTWLLLSYAMLAGGCTGSTSGGIKNLRLLIMTKGIRNHFRKLLHPNAVMQIRVNRQAVPSNVVLTVAIFICLYLTCILVGWIAFMLMGVGFMDAFGVTVSSMGNAGLGLGLFGPAYSWSALPEAGKWLSSFLMLLGRLEMFAVMLVFYSAFWKSR</sequence>
<dbReference type="Pfam" id="PF02386">
    <property type="entry name" value="TrkH"/>
    <property type="match status" value="1"/>
</dbReference>
<protein>
    <submittedName>
        <fullName evidence="14">TrkH family potassium uptake protein</fullName>
    </submittedName>
</protein>
<name>A0A9D2A5L3_9BACE</name>
<comment type="subcellular location">
    <subcellularLocation>
        <location evidence="1">Cell inner membrane</location>
        <topology evidence="1">Multi-pass membrane protein</topology>
    </subcellularLocation>
</comment>
<dbReference type="PIRSF" id="PIRSF006247">
    <property type="entry name" value="TrkH"/>
    <property type="match status" value="1"/>
</dbReference>
<dbReference type="InterPro" id="IPR004772">
    <property type="entry name" value="TrkH"/>
</dbReference>
<evidence type="ECO:0000256" key="13">
    <source>
        <dbReference type="SAM" id="Phobius"/>
    </source>
</evidence>
<keyword evidence="5" id="KW-0997">Cell inner membrane</keyword>
<feature type="transmembrane region" description="Helical" evidence="13">
    <location>
        <begin position="203"/>
        <end position="222"/>
    </location>
</feature>
<dbReference type="AlphaFoldDB" id="A0A9D2A5L3"/>
<feature type="binding site" evidence="12">
    <location>
        <position position="130"/>
    </location>
    <ligand>
        <name>K(+)</name>
        <dbReference type="ChEBI" id="CHEBI:29103"/>
    </ligand>
</feature>
<evidence type="ECO:0000256" key="12">
    <source>
        <dbReference type="PIRSR" id="PIRSR006247-1"/>
    </source>
</evidence>
<keyword evidence="10" id="KW-0406">Ion transport</keyword>
<evidence type="ECO:0000256" key="5">
    <source>
        <dbReference type="ARBA" id="ARBA00022519"/>
    </source>
</evidence>
<dbReference type="EMBL" id="DXCK01000090">
    <property type="protein sequence ID" value="HIZ01871.1"/>
    <property type="molecule type" value="Genomic_DNA"/>
</dbReference>
<feature type="binding site" evidence="12">
    <location>
        <position position="240"/>
    </location>
    <ligand>
        <name>K(+)</name>
        <dbReference type="ChEBI" id="CHEBI:29103"/>
    </ligand>
</feature>
<keyword evidence="8 12" id="KW-0630">Potassium</keyword>
<dbReference type="PANTHER" id="PTHR32024:SF2">
    <property type="entry name" value="TRK SYSTEM POTASSIUM UPTAKE PROTEIN TRKG-RELATED"/>
    <property type="match status" value="1"/>
</dbReference>
<feature type="transmembrane region" description="Helical" evidence="13">
    <location>
        <begin position="25"/>
        <end position="51"/>
    </location>
</feature>
<feature type="transmembrane region" description="Helical" evidence="13">
    <location>
        <begin position="256"/>
        <end position="274"/>
    </location>
</feature>
<evidence type="ECO:0000256" key="11">
    <source>
        <dbReference type="ARBA" id="ARBA00023136"/>
    </source>
</evidence>
<feature type="transmembrane region" description="Helical" evidence="13">
    <location>
        <begin position="57"/>
        <end position="77"/>
    </location>
</feature>
<keyword evidence="11 13" id="KW-0472">Membrane</keyword>
<reference evidence="14" key="1">
    <citation type="journal article" date="2021" name="PeerJ">
        <title>Extensive microbial diversity within the chicken gut microbiome revealed by metagenomics and culture.</title>
        <authorList>
            <person name="Gilroy R."/>
            <person name="Ravi A."/>
            <person name="Getino M."/>
            <person name="Pursley I."/>
            <person name="Horton D.L."/>
            <person name="Alikhan N.F."/>
            <person name="Baker D."/>
            <person name="Gharbi K."/>
            <person name="Hall N."/>
            <person name="Watson M."/>
            <person name="Adriaenssens E.M."/>
            <person name="Foster-Nyarko E."/>
            <person name="Jarju S."/>
            <person name="Secka A."/>
            <person name="Antonio M."/>
            <person name="Oren A."/>
            <person name="Chaudhuri R.R."/>
            <person name="La Ragione R."/>
            <person name="Hildebrand F."/>
            <person name="Pallen M.J."/>
        </authorList>
    </citation>
    <scope>NUCLEOTIDE SEQUENCE</scope>
    <source>
        <strain evidence="14">ChiHjej12B11-24981</strain>
    </source>
</reference>
<evidence type="ECO:0000256" key="6">
    <source>
        <dbReference type="ARBA" id="ARBA00022538"/>
    </source>
</evidence>
<feature type="transmembrane region" description="Helical" evidence="13">
    <location>
        <begin position="294"/>
        <end position="312"/>
    </location>
</feature>
<dbReference type="GO" id="GO:0005886">
    <property type="term" value="C:plasma membrane"/>
    <property type="evidence" value="ECO:0007669"/>
    <property type="project" value="UniProtKB-SubCell"/>
</dbReference>
<feature type="binding site" evidence="12">
    <location>
        <position position="336"/>
    </location>
    <ligand>
        <name>K(+)</name>
        <dbReference type="ChEBI" id="CHEBI:29103"/>
    </ligand>
</feature>
<evidence type="ECO:0000313" key="15">
    <source>
        <dbReference type="Proteomes" id="UP000824023"/>
    </source>
</evidence>
<feature type="binding site" evidence="12">
    <location>
        <position position="452"/>
    </location>
    <ligand>
        <name>K(+)</name>
        <dbReference type="ChEBI" id="CHEBI:29103"/>
    </ligand>
</feature>
<evidence type="ECO:0000256" key="8">
    <source>
        <dbReference type="ARBA" id="ARBA00022958"/>
    </source>
</evidence>
<feature type="transmembrane region" description="Helical" evidence="13">
    <location>
        <begin position="89"/>
        <end position="110"/>
    </location>
</feature>
<evidence type="ECO:0000256" key="3">
    <source>
        <dbReference type="ARBA" id="ARBA00022448"/>
    </source>
</evidence>
<dbReference type="GO" id="GO:0046872">
    <property type="term" value="F:metal ion binding"/>
    <property type="evidence" value="ECO:0007669"/>
    <property type="project" value="UniProtKB-KW"/>
</dbReference>
<accession>A0A9D2A5L3</accession>
<reference evidence="14" key="2">
    <citation type="submission" date="2021-04" db="EMBL/GenBank/DDBJ databases">
        <authorList>
            <person name="Gilroy R."/>
        </authorList>
    </citation>
    <scope>NUCLEOTIDE SEQUENCE</scope>
    <source>
        <strain evidence="14">ChiHjej12B11-24981</strain>
    </source>
</reference>
<evidence type="ECO:0000256" key="10">
    <source>
        <dbReference type="ARBA" id="ARBA00023065"/>
    </source>
</evidence>
<comment type="similarity">
    <text evidence="2">Belongs to the TrkH potassium transport family.</text>
</comment>
<feature type="binding site" evidence="12">
    <location>
        <position position="131"/>
    </location>
    <ligand>
        <name>K(+)</name>
        <dbReference type="ChEBI" id="CHEBI:29103"/>
    </ligand>
</feature>
<evidence type="ECO:0000256" key="1">
    <source>
        <dbReference type="ARBA" id="ARBA00004429"/>
    </source>
</evidence>
<feature type="transmembrane region" description="Helical" evidence="13">
    <location>
        <begin position="349"/>
        <end position="371"/>
    </location>
</feature>
<feature type="transmembrane region" description="Helical" evidence="13">
    <location>
        <begin position="410"/>
        <end position="432"/>
    </location>
</feature>
<evidence type="ECO:0000256" key="9">
    <source>
        <dbReference type="ARBA" id="ARBA00022989"/>
    </source>
</evidence>
<comment type="caution">
    <text evidence="14">The sequence shown here is derived from an EMBL/GenBank/DDBJ whole genome shotgun (WGS) entry which is preliminary data.</text>
</comment>
<proteinExistence type="inferred from homology"/>
<dbReference type="Proteomes" id="UP000824023">
    <property type="component" value="Unassembled WGS sequence"/>
</dbReference>
<keyword evidence="12" id="KW-0479">Metal-binding</keyword>
<evidence type="ECO:0000256" key="4">
    <source>
        <dbReference type="ARBA" id="ARBA00022475"/>
    </source>
</evidence>
<evidence type="ECO:0000256" key="7">
    <source>
        <dbReference type="ARBA" id="ARBA00022692"/>
    </source>
</evidence>
<organism evidence="14 15">
    <name type="scientific">Candidatus Bacteroides merdipullorum</name>
    <dbReference type="NCBI Taxonomy" id="2838474"/>
    <lineage>
        <taxon>Bacteria</taxon>
        <taxon>Pseudomonadati</taxon>
        <taxon>Bacteroidota</taxon>
        <taxon>Bacteroidia</taxon>
        <taxon>Bacteroidales</taxon>
        <taxon>Bacteroidaceae</taxon>
        <taxon>Bacteroides</taxon>
    </lineage>
</organism>
<evidence type="ECO:0000313" key="14">
    <source>
        <dbReference type="EMBL" id="HIZ01871.1"/>
    </source>
</evidence>
<feature type="transmembrane region" description="Helical" evidence="13">
    <location>
        <begin position="152"/>
        <end position="172"/>
    </location>
</feature>
<dbReference type="PANTHER" id="PTHR32024">
    <property type="entry name" value="TRK SYSTEM POTASSIUM UPTAKE PROTEIN TRKG-RELATED"/>
    <property type="match status" value="1"/>
</dbReference>
<gene>
    <name evidence="14" type="ORF">H9819_06420</name>
</gene>
<keyword evidence="4" id="KW-1003">Cell membrane</keyword>